<evidence type="ECO:0000256" key="1">
    <source>
        <dbReference type="ARBA" id="ARBA00008761"/>
    </source>
</evidence>
<feature type="domain" description="Probable transposase IS891/IS1136/IS1341" evidence="6">
    <location>
        <begin position="2"/>
        <end position="45"/>
    </location>
</feature>
<keyword evidence="9" id="KW-1185">Reference proteome</keyword>
<dbReference type="GO" id="GO:0003677">
    <property type="term" value="F:DNA binding"/>
    <property type="evidence" value="ECO:0007669"/>
    <property type="project" value="UniProtKB-KW"/>
</dbReference>
<evidence type="ECO:0000256" key="3">
    <source>
        <dbReference type="ARBA" id="ARBA00022578"/>
    </source>
</evidence>
<feature type="domain" description="Cas12f1-like TNB" evidence="7">
    <location>
        <begin position="57"/>
        <end position="125"/>
    </location>
</feature>
<gene>
    <name evidence="8" type="ORF">VN24_22530</name>
</gene>
<evidence type="ECO:0000259" key="6">
    <source>
        <dbReference type="Pfam" id="PF01385"/>
    </source>
</evidence>
<proteinExistence type="inferred from homology"/>
<keyword evidence="4" id="KW-0238">DNA-binding</keyword>
<comment type="similarity">
    <text evidence="2">In the N-terminal section; belongs to the transposase 2 family.</text>
</comment>
<dbReference type="GO" id="GO:0006310">
    <property type="term" value="P:DNA recombination"/>
    <property type="evidence" value="ECO:0007669"/>
    <property type="project" value="UniProtKB-KW"/>
</dbReference>
<dbReference type="PANTHER" id="PTHR30405:SF25">
    <property type="entry name" value="RNA-GUIDED DNA ENDONUCLEASE INSQ-RELATED"/>
    <property type="match status" value="1"/>
</dbReference>
<dbReference type="InterPro" id="IPR051399">
    <property type="entry name" value="RNA-guided_DNA_endo/Transpos"/>
</dbReference>
<evidence type="ECO:0000313" key="9">
    <source>
        <dbReference type="Proteomes" id="UP000032633"/>
    </source>
</evidence>
<comment type="similarity">
    <text evidence="1">In the C-terminal section; belongs to the transposase 35 family.</text>
</comment>
<dbReference type="PATRIC" id="fig|1126833.4.peg.4955"/>
<dbReference type="NCBIfam" id="NF040570">
    <property type="entry name" value="guided_TnpB"/>
    <property type="match status" value="1"/>
</dbReference>
<organism evidence="8 9">
    <name type="scientific">Paenibacillus beijingensis</name>
    <dbReference type="NCBI Taxonomy" id="1126833"/>
    <lineage>
        <taxon>Bacteria</taxon>
        <taxon>Bacillati</taxon>
        <taxon>Bacillota</taxon>
        <taxon>Bacilli</taxon>
        <taxon>Bacillales</taxon>
        <taxon>Paenibacillaceae</taxon>
        <taxon>Paenibacillus</taxon>
    </lineage>
</organism>
<accession>A0A0D5NNE6</accession>
<evidence type="ECO:0000256" key="5">
    <source>
        <dbReference type="ARBA" id="ARBA00023172"/>
    </source>
</evidence>
<evidence type="ECO:0000313" key="8">
    <source>
        <dbReference type="EMBL" id="AJY76829.1"/>
    </source>
</evidence>
<reference evidence="9" key="2">
    <citation type="submission" date="2015-03" db="EMBL/GenBank/DDBJ databases">
        <title>Genome sequence of Paenibacillus beijingensis strain DSM 24997T.</title>
        <authorList>
            <person name="Kwak Y."/>
            <person name="Shin J.-H."/>
        </authorList>
    </citation>
    <scope>NUCLEOTIDE SEQUENCE [LARGE SCALE GENOMIC DNA]</scope>
    <source>
        <strain evidence="9">DSM 24997</strain>
    </source>
</reference>
<dbReference type="GO" id="GO:0032196">
    <property type="term" value="P:transposition"/>
    <property type="evidence" value="ECO:0007669"/>
    <property type="project" value="UniProtKB-KW"/>
</dbReference>
<dbReference type="Pfam" id="PF07282">
    <property type="entry name" value="Cas12f1-like_TNB"/>
    <property type="match status" value="1"/>
</dbReference>
<evidence type="ECO:0000256" key="4">
    <source>
        <dbReference type="ARBA" id="ARBA00023125"/>
    </source>
</evidence>
<keyword evidence="5" id="KW-0233">DNA recombination</keyword>
<evidence type="ECO:0000256" key="2">
    <source>
        <dbReference type="ARBA" id="ARBA00011044"/>
    </source>
</evidence>
<name>A0A0D5NNE6_9BACL</name>
<keyword evidence="3" id="KW-0815">Transposition</keyword>
<dbReference type="InterPro" id="IPR010095">
    <property type="entry name" value="Cas12f1-like_TNB"/>
</dbReference>
<dbReference type="EMBL" id="CP011058">
    <property type="protein sequence ID" value="AJY76829.1"/>
    <property type="molecule type" value="Genomic_DNA"/>
</dbReference>
<dbReference type="InterPro" id="IPR001959">
    <property type="entry name" value="Transposase"/>
</dbReference>
<dbReference type="AlphaFoldDB" id="A0A0D5NNE6"/>
<protein>
    <recommendedName>
        <fullName evidence="10">Transposase</fullName>
    </recommendedName>
</protein>
<reference evidence="8 9" key="1">
    <citation type="journal article" date="2015" name="J. Biotechnol.">
        <title>Complete genome sequence of Paenibacillus beijingensis 7188(T) (=DSM 24997(T)), a novel rhizobacterium from jujube garden soil.</title>
        <authorList>
            <person name="Kwak Y."/>
            <person name="Shin J.H."/>
        </authorList>
    </citation>
    <scope>NUCLEOTIDE SEQUENCE [LARGE SCALE GENOMIC DNA]</scope>
    <source>
        <strain evidence="8 9">DSM 24997</strain>
    </source>
</reference>
<dbReference type="Pfam" id="PF01385">
    <property type="entry name" value="OrfB_IS605"/>
    <property type="match status" value="1"/>
</dbReference>
<sequence>MKLARLHEKIANCREDFLHKLSIRLIRENQTICLEDLQVENMLKNHKLARSIADASWSRFGEMLAYKAEWHGRNVITVNKSFPSSQICSVCGQRNPDVKDLKVREWTCPMCGAEHDRDHNAAINIEREGLRLLE</sequence>
<dbReference type="KEGG" id="pbj:VN24_22530"/>
<evidence type="ECO:0000259" key="7">
    <source>
        <dbReference type="Pfam" id="PF07282"/>
    </source>
</evidence>
<dbReference type="Proteomes" id="UP000032633">
    <property type="component" value="Chromosome"/>
</dbReference>
<evidence type="ECO:0008006" key="10">
    <source>
        <dbReference type="Google" id="ProtNLM"/>
    </source>
</evidence>
<dbReference type="PANTHER" id="PTHR30405">
    <property type="entry name" value="TRANSPOSASE"/>
    <property type="match status" value="1"/>
</dbReference>
<dbReference type="NCBIfam" id="TIGR01766">
    <property type="entry name" value="IS200/IS605 family accessory protein TnpB-like domain"/>
    <property type="match status" value="1"/>
</dbReference>
<dbReference type="HOGENOM" id="CLU_032903_9_6_9"/>